<sequence length="211" mass="23952">MPTTTPSVQFTNPKHPHAGPPPRAIIATLRSLIPRQPVRWEQSLRLAKQQTIALMREGRSAGFTPIDLITELPRIRIEYSPDQQIAHASFWDVHARQWVISLRRADSWKRHRIYLAHEFKRVLDHGRTADLYPSPSVRSSACAAERAADYFARHLLVPDQLLRRALRAGLIEIDALAAHFDVPEDVIRERLHDERVQTGSSFQGSLGGRAA</sequence>
<protein>
    <submittedName>
        <fullName evidence="3">ImmA/IrrE family metallo-endopeptidase</fullName>
    </submittedName>
</protein>
<dbReference type="EMBL" id="JBIATK010000015">
    <property type="protein sequence ID" value="MFF4027542.1"/>
    <property type="molecule type" value="Genomic_DNA"/>
</dbReference>
<accession>A0ABW6TN33</accession>
<proteinExistence type="predicted"/>
<keyword evidence="4" id="KW-1185">Reference proteome</keyword>
<evidence type="ECO:0000256" key="1">
    <source>
        <dbReference type="SAM" id="MobiDB-lite"/>
    </source>
</evidence>
<dbReference type="Proteomes" id="UP001602089">
    <property type="component" value="Unassembled WGS sequence"/>
</dbReference>
<feature type="region of interest" description="Disordered" evidence="1">
    <location>
        <begin position="1"/>
        <end position="21"/>
    </location>
</feature>
<dbReference type="Pfam" id="PF06114">
    <property type="entry name" value="Peptidase_M78"/>
    <property type="match status" value="1"/>
</dbReference>
<dbReference type="RefSeq" id="WP_195021910.1">
    <property type="nucleotide sequence ID" value="NZ_JADLPS010000001.1"/>
</dbReference>
<evidence type="ECO:0000313" key="4">
    <source>
        <dbReference type="Proteomes" id="UP001602089"/>
    </source>
</evidence>
<name>A0ABW6TN33_9NOCA</name>
<organism evidence="3 4">
    <name type="scientific">Nocardia elegans</name>
    <dbReference type="NCBI Taxonomy" id="300029"/>
    <lineage>
        <taxon>Bacteria</taxon>
        <taxon>Bacillati</taxon>
        <taxon>Actinomycetota</taxon>
        <taxon>Actinomycetes</taxon>
        <taxon>Mycobacteriales</taxon>
        <taxon>Nocardiaceae</taxon>
        <taxon>Nocardia</taxon>
    </lineage>
</organism>
<feature type="compositionally biased region" description="Polar residues" evidence="1">
    <location>
        <begin position="1"/>
        <end position="12"/>
    </location>
</feature>
<dbReference type="InterPro" id="IPR010359">
    <property type="entry name" value="IrrE_HExxH"/>
</dbReference>
<evidence type="ECO:0000313" key="3">
    <source>
        <dbReference type="EMBL" id="MFF4027542.1"/>
    </source>
</evidence>
<feature type="domain" description="IrrE N-terminal-like" evidence="2">
    <location>
        <begin position="76"/>
        <end position="192"/>
    </location>
</feature>
<gene>
    <name evidence="3" type="ORF">ACFYY5_32310</name>
</gene>
<comment type="caution">
    <text evidence="3">The sequence shown here is derived from an EMBL/GenBank/DDBJ whole genome shotgun (WGS) entry which is preliminary data.</text>
</comment>
<evidence type="ECO:0000259" key="2">
    <source>
        <dbReference type="Pfam" id="PF06114"/>
    </source>
</evidence>
<reference evidence="3 4" key="1">
    <citation type="submission" date="2024-10" db="EMBL/GenBank/DDBJ databases">
        <title>The Natural Products Discovery Center: Release of the First 8490 Sequenced Strains for Exploring Actinobacteria Biosynthetic Diversity.</title>
        <authorList>
            <person name="Kalkreuter E."/>
            <person name="Kautsar S.A."/>
            <person name="Yang D."/>
            <person name="Bader C.D."/>
            <person name="Teijaro C.N."/>
            <person name="Fluegel L."/>
            <person name="Davis C.M."/>
            <person name="Simpson J.R."/>
            <person name="Lauterbach L."/>
            <person name="Steele A.D."/>
            <person name="Gui C."/>
            <person name="Meng S."/>
            <person name="Li G."/>
            <person name="Viehrig K."/>
            <person name="Ye F."/>
            <person name="Su P."/>
            <person name="Kiefer A.F."/>
            <person name="Nichols A."/>
            <person name="Cepeda A.J."/>
            <person name="Yan W."/>
            <person name="Fan B."/>
            <person name="Jiang Y."/>
            <person name="Adhikari A."/>
            <person name="Zheng C.-J."/>
            <person name="Schuster L."/>
            <person name="Cowan T.M."/>
            <person name="Smanski M.J."/>
            <person name="Chevrette M.G."/>
            <person name="De Carvalho L.P.S."/>
            <person name="Shen B."/>
        </authorList>
    </citation>
    <scope>NUCLEOTIDE SEQUENCE [LARGE SCALE GENOMIC DNA]</scope>
    <source>
        <strain evidence="3 4">NPDC001867</strain>
    </source>
</reference>